<keyword evidence="1" id="KW-1133">Transmembrane helix</keyword>
<feature type="transmembrane region" description="Helical" evidence="1">
    <location>
        <begin position="20"/>
        <end position="36"/>
    </location>
</feature>
<keyword evidence="3" id="KW-1185">Reference proteome</keyword>
<feature type="transmembrane region" description="Helical" evidence="1">
    <location>
        <begin position="268"/>
        <end position="288"/>
    </location>
</feature>
<keyword evidence="1" id="KW-0472">Membrane</keyword>
<evidence type="ECO:0000313" key="2">
    <source>
        <dbReference type="EMBL" id="MBB5711382.1"/>
    </source>
</evidence>
<keyword evidence="1" id="KW-0812">Transmembrane</keyword>
<protein>
    <recommendedName>
        <fullName evidence="4">AcrB/AcrD/AcrF family protein</fullName>
    </recommendedName>
</protein>
<dbReference type="Proteomes" id="UP000527143">
    <property type="component" value="Unassembled WGS sequence"/>
</dbReference>
<dbReference type="EMBL" id="JACIJF010000007">
    <property type="protein sequence ID" value="MBB5711382.1"/>
    <property type="molecule type" value="Genomic_DNA"/>
</dbReference>
<feature type="transmembrane region" description="Helical" evidence="1">
    <location>
        <begin position="295"/>
        <end position="313"/>
    </location>
</feature>
<accession>A0A840YQV1</accession>
<feature type="transmembrane region" description="Helical" evidence="1">
    <location>
        <begin position="375"/>
        <end position="397"/>
    </location>
</feature>
<evidence type="ECO:0008006" key="4">
    <source>
        <dbReference type="Google" id="ProtNLM"/>
    </source>
</evidence>
<sequence>MKLKPWGGFRLDHELDRHWLGWMLAFWGCVVAWYLVQRQANIHWLVLNDTDDNMRLMQVRALLAGQGWYDLRQYRLDPALGGFDIHWSRLVDLPIAGLILLLRPFLGVEAAEKWACGLAPLLPLALTMTALSLTVRRLVAGYAWPMAMLVLMSCTATMAMYAPMRIDHHGWQLACLAMAVAGLADPNRARGGATVGISSAVSLTIGLEMLPYCAMADGIIVLRWIWDRADARRIAAHGLTLAGGSALGFALFASNANQVLRCDALTPVWLSVTVATGSLLFALSLVPAERRWVRFALAAAVGAVIVAGFALFFPQCLGRPEQVSDELARTWLNNVREARPIYKHPLKNAFPMAALPVVGIIGALLATWRARRSAAAIAWAAIALFTAFAGAMLLWQVRAGPAAQMLSVPGATALAWIVIPWFLTRSNMAVRIVGSAVAFLVATGLFAGLALPFLPADKPGKATPAKYAKANAACGRVSSLLPLNAYRKAILFTHVDMGPRLITITHHDGIAGPYHRNGDAILDVHHAFTGPTGGFRAIAARHKAQYLLICPDMSETTIYRSRGPQGFFSQLYRGRVPNWLEPMALPANSPFKLWRIRYDLPDASVSAPSPRDPRPGKS</sequence>
<feature type="transmembrane region" description="Helical" evidence="1">
    <location>
        <begin position="403"/>
        <end position="423"/>
    </location>
</feature>
<gene>
    <name evidence="2" type="ORF">FHT02_002626</name>
</gene>
<evidence type="ECO:0000256" key="1">
    <source>
        <dbReference type="SAM" id="Phobius"/>
    </source>
</evidence>
<feature type="transmembrane region" description="Helical" evidence="1">
    <location>
        <begin position="349"/>
        <end position="368"/>
    </location>
</feature>
<evidence type="ECO:0000313" key="3">
    <source>
        <dbReference type="Proteomes" id="UP000527143"/>
    </source>
</evidence>
<feature type="transmembrane region" description="Helical" evidence="1">
    <location>
        <begin position="430"/>
        <end position="454"/>
    </location>
</feature>
<name>A0A840YQV1_9SPHN</name>
<feature type="transmembrane region" description="Helical" evidence="1">
    <location>
        <begin position="209"/>
        <end position="226"/>
    </location>
</feature>
<comment type="caution">
    <text evidence="2">The sequence shown here is derived from an EMBL/GenBank/DDBJ whole genome shotgun (WGS) entry which is preliminary data.</text>
</comment>
<proteinExistence type="predicted"/>
<feature type="transmembrane region" description="Helical" evidence="1">
    <location>
        <begin position="142"/>
        <end position="162"/>
    </location>
</feature>
<feature type="transmembrane region" description="Helical" evidence="1">
    <location>
        <begin position="238"/>
        <end position="256"/>
    </location>
</feature>
<dbReference type="AlphaFoldDB" id="A0A840YQV1"/>
<reference evidence="2 3" key="1">
    <citation type="submission" date="2020-08" db="EMBL/GenBank/DDBJ databases">
        <title>Genomic Encyclopedia of Type Strains, Phase IV (KMG-IV): sequencing the most valuable type-strain genomes for metagenomic binning, comparative biology and taxonomic classification.</title>
        <authorList>
            <person name="Goeker M."/>
        </authorList>
    </citation>
    <scope>NUCLEOTIDE SEQUENCE [LARGE SCALE GENOMIC DNA]</scope>
    <source>
        <strain evidence="2 3">DSM 26736</strain>
    </source>
</reference>
<organism evidence="2 3">
    <name type="scientific">Sphingomonas xinjiangensis</name>
    <dbReference type="NCBI Taxonomy" id="643568"/>
    <lineage>
        <taxon>Bacteria</taxon>
        <taxon>Pseudomonadati</taxon>
        <taxon>Pseudomonadota</taxon>
        <taxon>Alphaproteobacteria</taxon>
        <taxon>Sphingomonadales</taxon>
        <taxon>Sphingomonadaceae</taxon>
        <taxon>Sphingomonas</taxon>
    </lineage>
</organism>